<dbReference type="AlphaFoldDB" id="A0A085WFJ0"/>
<keyword evidence="2" id="KW-1185">Reference proteome</keyword>
<accession>A0A085WFJ0</accession>
<sequence length="271" mass="30928">MNLCLLFPHPRWIMAAELIHVLRELHPSLAQVEVECRTGDLGHGMGVGQTVRVQWERHTVLVAMIQTPLTAQTLEWTLSVSLHEEELLTQVRAHAAHATLAYRGQETDPLEQYLALTTIAIGLTRLGAILMMNIGARTSCPAQPLLPRPGEDLMQVLRTLPVTVLFVGFIKMEFQNTEGVWMRTCGAPLMDLPDLAMLARSHDESRTVFYMFNDIFMAMRSAKIRFKEGDMVQLEELNWRFRKPRPHEKFLESPRMIVLEPDTAPDRLRLP</sequence>
<gene>
    <name evidence="1" type="ORF">DB31_0926</name>
</gene>
<name>A0A085WFJ0_9BACT</name>
<dbReference type="Proteomes" id="UP000028725">
    <property type="component" value="Unassembled WGS sequence"/>
</dbReference>
<dbReference type="EMBL" id="JMCB01000010">
    <property type="protein sequence ID" value="KFE66453.1"/>
    <property type="molecule type" value="Genomic_DNA"/>
</dbReference>
<reference evidence="1 2" key="1">
    <citation type="submission" date="2014-04" db="EMBL/GenBank/DDBJ databases">
        <title>Genome assembly of Hyalangium minutum DSM 14724.</title>
        <authorList>
            <person name="Sharma G."/>
            <person name="Subramanian S."/>
        </authorList>
    </citation>
    <scope>NUCLEOTIDE SEQUENCE [LARGE SCALE GENOMIC DNA]</scope>
    <source>
        <strain evidence="1 2">DSM 14724</strain>
    </source>
</reference>
<protein>
    <submittedName>
        <fullName evidence="1">Putative inner membrane protein</fullName>
    </submittedName>
</protein>
<dbReference type="STRING" id="394096.DB31_0926"/>
<proteinExistence type="predicted"/>
<organism evidence="1 2">
    <name type="scientific">Hyalangium minutum</name>
    <dbReference type="NCBI Taxonomy" id="394096"/>
    <lineage>
        <taxon>Bacteria</taxon>
        <taxon>Pseudomonadati</taxon>
        <taxon>Myxococcota</taxon>
        <taxon>Myxococcia</taxon>
        <taxon>Myxococcales</taxon>
        <taxon>Cystobacterineae</taxon>
        <taxon>Archangiaceae</taxon>
        <taxon>Hyalangium</taxon>
    </lineage>
</organism>
<evidence type="ECO:0000313" key="2">
    <source>
        <dbReference type="Proteomes" id="UP000028725"/>
    </source>
</evidence>
<comment type="caution">
    <text evidence="1">The sequence shown here is derived from an EMBL/GenBank/DDBJ whole genome shotgun (WGS) entry which is preliminary data.</text>
</comment>
<evidence type="ECO:0000313" key="1">
    <source>
        <dbReference type="EMBL" id="KFE66453.1"/>
    </source>
</evidence>